<proteinExistence type="predicted"/>
<dbReference type="SMART" id="SM00160">
    <property type="entry name" value="RanBD"/>
    <property type="match status" value="1"/>
</dbReference>
<dbReference type="GO" id="GO:0005634">
    <property type="term" value="C:nucleus"/>
    <property type="evidence" value="ECO:0007669"/>
    <property type="project" value="UniProtKB-SubCell"/>
</dbReference>
<keyword evidence="2" id="KW-0539">Nucleus</keyword>
<dbReference type="InterPro" id="IPR000156">
    <property type="entry name" value="Ran_bind_dom"/>
</dbReference>
<evidence type="ECO:0000256" key="3">
    <source>
        <dbReference type="SAM" id="MobiDB-lite"/>
    </source>
</evidence>
<dbReference type="AlphaFoldDB" id="G3BAS7"/>
<sequence length="383" mass="42062">MSSETHTGTKRSLDTGDGDTKRLKPEPGLSTSTDDLESLKQSIKAELLASFEDKFAAIHSELNDLKNKYNSLIKPNPPPLPPRDTSTVATAPTFGAVSKPPVLNRVSENGTPELSKPKHTFGGTSFDFKPAVATPTTSLADENRVTDTPKDKSDGSTNSTPGKHVFGATTSFGNASVLNKMAERKNVFADLPSSASVNAGSASSFGANTKFSNAFRNSTAKKSFLDEEPQKDSEEEPQDGQPSQQYKQVDLEPVKNTTGEEDEKSHFNSLCKLFELDFEHMKDGWKERGLGQIHLNQSIKDPTQVRLVMRSHGLLRVILNSKITKNTETHKGLEASLTPGKFFRFNAVNECGQPVQYLLKFSNEGLRDDLVEKIENLKDQMEK</sequence>
<dbReference type="InterPro" id="IPR011993">
    <property type="entry name" value="PH-like_dom_sf"/>
</dbReference>
<evidence type="ECO:0000313" key="5">
    <source>
        <dbReference type="EMBL" id="EGV62101.1"/>
    </source>
</evidence>
<feature type="compositionally biased region" description="Basic and acidic residues" evidence="3">
    <location>
        <begin position="223"/>
        <end position="232"/>
    </location>
</feature>
<feature type="compositionally biased region" description="Basic and acidic residues" evidence="3">
    <location>
        <begin position="141"/>
        <end position="154"/>
    </location>
</feature>
<organism evidence="6">
    <name type="scientific">Candida tenuis (strain ATCC 10573 / BCRC 21748 / CBS 615 / JCM 9827 / NBRC 10315 / NRRL Y-1498 / VKM Y-70)</name>
    <name type="common">Yeast</name>
    <name type="synonym">Yamadazyma tenuis</name>
    <dbReference type="NCBI Taxonomy" id="590646"/>
    <lineage>
        <taxon>Eukaryota</taxon>
        <taxon>Fungi</taxon>
        <taxon>Dikarya</taxon>
        <taxon>Ascomycota</taxon>
        <taxon>Saccharomycotina</taxon>
        <taxon>Pichiomycetes</taxon>
        <taxon>Debaryomycetaceae</taxon>
        <taxon>Yamadazyma</taxon>
    </lineage>
</organism>
<dbReference type="PROSITE" id="PS50196">
    <property type="entry name" value="RANBD1"/>
    <property type="match status" value="1"/>
</dbReference>
<dbReference type="InterPro" id="IPR045255">
    <property type="entry name" value="RanBP1-like"/>
</dbReference>
<name>G3BAS7_CANTC</name>
<dbReference type="PANTHER" id="PTHR23138">
    <property type="entry name" value="RAN BINDING PROTEIN"/>
    <property type="match status" value="1"/>
</dbReference>
<dbReference type="SUPFAM" id="SSF50729">
    <property type="entry name" value="PH domain-like"/>
    <property type="match status" value="1"/>
</dbReference>
<reference evidence="5 6" key="1">
    <citation type="journal article" date="2011" name="Proc. Natl. Acad. Sci. U.S.A.">
        <title>Comparative genomics of xylose-fermenting fungi for enhanced biofuel production.</title>
        <authorList>
            <person name="Wohlbach D.J."/>
            <person name="Kuo A."/>
            <person name="Sato T.K."/>
            <person name="Potts K.M."/>
            <person name="Salamov A.A."/>
            <person name="LaButti K.M."/>
            <person name="Sun H."/>
            <person name="Clum A."/>
            <person name="Pangilinan J.L."/>
            <person name="Lindquist E.A."/>
            <person name="Lucas S."/>
            <person name="Lapidus A."/>
            <person name="Jin M."/>
            <person name="Gunawan C."/>
            <person name="Balan V."/>
            <person name="Dale B.E."/>
            <person name="Jeffries T.W."/>
            <person name="Zinkel R."/>
            <person name="Barry K.W."/>
            <person name="Grigoriev I.V."/>
            <person name="Gasch A.P."/>
        </authorList>
    </citation>
    <scope>NUCLEOTIDE SEQUENCE [LARGE SCALE GENOMIC DNA]</scope>
    <source>
        <strain evidence="6">ATCC 10573 / BCRC 21748 / CBS 615 / JCM 9827 / NBRC 10315 / NRRL Y-1498 / VKM Y-70</strain>
    </source>
</reference>
<dbReference type="GeneID" id="18249533"/>
<protein>
    <submittedName>
        <fullName evidence="5">PH domain-like protein</fullName>
    </submittedName>
</protein>
<keyword evidence="6" id="KW-1185">Reference proteome</keyword>
<comment type="subcellular location">
    <subcellularLocation>
        <location evidence="1">Nucleus</location>
    </subcellularLocation>
</comment>
<evidence type="ECO:0000256" key="2">
    <source>
        <dbReference type="ARBA" id="ARBA00023242"/>
    </source>
</evidence>
<feature type="region of interest" description="Disordered" evidence="3">
    <location>
        <begin position="222"/>
        <end position="250"/>
    </location>
</feature>
<feature type="compositionally biased region" description="Basic and acidic residues" evidence="3">
    <location>
        <begin position="11"/>
        <end position="25"/>
    </location>
</feature>
<dbReference type="Pfam" id="PF00638">
    <property type="entry name" value="Ran_BP1"/>
    <property type="match status" value="1"/>
</dbReference>
<dbReference type="PANTHER" id="PTHR23138:SF142">
    <property type="entry name" value="RAN-BINDING PROTEIN 3B-RELATED"/>
    <property type="match status" value="1"/>
</dbReference>
<dbReference type="KEGG" id="cten:18249533"/>
<dbReference type="HOGENOM" id="CLU_058492_0_0_1"/>
<evidence type="ECO:0000259" key="4">
    <source>
        <dbReference type="PROSITE" id="PS50196"/>
    </source>
</evidence>
<dbReference type="RefSeq" id="XP_006688271.1">
    <property type="nucleotide sequence ID" value="XM_006688208.1"/>
</dbReference>
<dbReference type="Proteomes" id="UP000000707">
    <property type="component" value="Unassembled WGS sequence"/>
</dbReference>
<dbReference type="GO" id="GO:0006607">
    <property type="term" value="P:NLS-bearing protein import into nucleus"/>
    <property type="evidence" value="ECO:0007669"/>
    <property type="project" value="TreeGrafter"/>
</dbReference>
<dbReference type="OrthoDB" id="411251at2759"/>
<dbReference type="eggNOG" id="KOG0864">
    <property type="taxonomic scope" value="Eukaryota"/>
</dbReference>
<dbReference type="Gene3D" id="2.30.29.30">
    <property type="entry name" value="Pleckstrin-homology domain (PH domain)/Phosphotyrosine-binding domain (PTB)"/>
    <property type="match status" value="1"/>
</dbReference>
<feature type="region of interest" description="Disordered" evidence="3">
    <location>
        <begin position="1"/>
        <end position="37"/>
    </location>
</feature>
<feature type="region of interest" description="Disordered" evidence="3">
    <location>
        <begin position="73"/>
        <end position="169"/>
    </location>
</feature>
<accession>G3BAS7</accession>
<dbReference type="EMBL" id="GL996527">
    <property type="protein sequence ID" value="EGV62101.1"/>
    <property type="molecule type" value="Genomic_DNA"/>
</dbReference>
<evidence type="ECO:0000256" key="1">
    <source>
        <dbReference type="ARBA" id="ARBA00004123"/>
    </source>
</evidence>
<feature type="domain" description="RanBD1" evidence="4">
    <location>
        <begin position="234"/>
        <end position="383"/>
    </location>
</feature>
<evidence type="ECO:0000313" key="6">
    <source>
        <dbReference type="Proteomes" id="UP000000707"/>
    </source>
</evidence>
<dbReference type="STRING" id="590646.G3BAS7"/>
<gene>
    <name evidence="5" type="ORF">CANTEDRAFT_131520</name>
</gene>